<accession>A0A0R0HEN5</accession>
<dbReference type="InParanoid" id="A0A0R0HEN5"/>
<keyword evidence="1" id="KW-0227">DNA damage</keyword>
<keyword evidence="1" id="KW-0347">Helicase</keyword>
<feature type="domain" description="DNA helicase Pif1-like 2B" evidence="4">
    <location>
        <begin position="610"/>
        <end position="652"/>
    </location>
</feature>
<dbReference type="InterPro" id="IPR027417">
    <property type="entry name" value="P-loop_NTPase"/>
</dbReference>
<dbReference type="Gramene" id="KRH25944">
    <property type="protein sequence ID" value="KRH25944"/>
    <property type="gene ID" value="GLYMA_12G140900"/>
</dbReference>
<keyword evidence="1" id="KW-0378">Hydrolase</keyword>
<evidence type="ECO:0000259" key="2">
    <source>
        <dbReference type="Pfam" id="PF05970"/>
    </source>
</evidence>
<reference evidence="6" key="2">
    <citation type="submission" date="2018-02" db="UniProtKB">
        <authorList>
            <consortium name="EnsemblPlants"/>
        </authorList>
    </citation>
    <scope>IDENTIFICATION</scope>
    <source>
        <strain evidence="6">Williams 82</strain>
    </source>
</reference>
<dbReference type="Proteomes" id="UP000008827">
    <property type="component" value="Chromosome 12"/>
</dbReference>
<feature type="domain" description="Helitron helicase-like" evidence="3">
    <location>
        <begin position="132"/>
        <end position="238"/>
    </location>
</feature>
<dbReference type="Pfam" id="PF14214">
    <property type="entry name" value="Helitron_like_N"/>
    <property type="match status" value="1"/>
</dbReference>
<evidence type="ECO:0000313" key="6">
    <source>
        <dbReference type="EnsemblPlants" id="KRH25944"/>
    </source>
</evidence>
<dbReference type="PANTHER" id="PTHR10492:SF78">
    <property type="entry name" value="ATP-DEPENDENT DNA HELICASE"/>
    <property type="match status" value="1"/>
</dbReference>
<dbReference type="Pfam" id="PF21530">
    <property type="entry name" value="Pif1_2B_dom"/>
    <property type="match status" value="1"/>
</dbReference>
<evidence type="ECO:0000259" key="3">
    <source>
        <dbReference type="Pfam" id="PF14214"/>
    </source>
</evidence>
<organism evidence="5">
    <name type="scientific">Glycine max</name>
    <name type="common">Soybean</name>
    <name type="synonym">Glycine hispida</name>
    <dbReference type="NCBI Taxonomy" id="3847"/>
    <lineage>
        <taxon>Eukaryota</taxon>
        <taxon>Viridiplantae</taxon>
        <taxon>Streptophyta</taxon>
        <taxon>Embryophyta</taxon>
        <taxon>Tracheophyta</taxon>
        <taxon>Spermatophyta</taxon>
        <taxon>Magnoliopsida</taxon>
        <taxon>eudicotyledons</taxon>
        <taxon>Gunneridae</taxon>
        <taxon>Pentapetalae</taxon>
        <taxon>rosids</taxon>
        <taxon>fabids</taxon>
        <taxon>Fabales</taxon>
        <taxon>Fabaceae</taxon>
        <taxon>Papilionoideae</taxon>
        <taxon>50 kb inversion clade</taxon>
        <taxon>NPAAA clade</taxon>
        <taxon>indigoferoid/millettioid clade</taxon>
        <taxon>Phaseoleae</taxon>
        <taxon>Glycine</taxon>
        <taxon>Glycine subgen. Soja</taxon>
    </lineage>
</organism>
<keyword evidence="7" id="KW-1185">Reference proteome</keyword>
<dbReference type="GO" id="GO:0043139">
    <property type="term" value="F:5'-3' DNA helicase activity"/>
    <property type="evidence" value="ECO:0007669"/>
    <property type="project" value="UniProtKB-EC"/>
</dbReference>
<dbReference type="InterPro" id="IPR049163">
    <property type="entry name" value="Pif1-like_2B_dom"/>
</dbReference>
<feature type="domain" description="DNA helicase Pif1-like DEAD-box helicase" evidence="2">
    <location>
        <begin position="530"/>
        <end position="587"/>
    </location>
</feature>
<keyword evidence="1" id="KW-0547">Nucleotide-binding</keyword>
<dbReference type="Pfam" id="PF05970">
    <property type="entry name" value="PIF1"/>
    <property type="match status" value="1"/>
</dbReference>
<comment type="catalytic activity">
    <reaction evidence="1">
        <text>ATP + H2O = ADP + phosphate + H(+)</text>
        <dbReference type="Rhea" id="RHEA:13065"/>
        <dbReference type="ChEBI" id="CHEBI:15377"/>
        <dbReference type="ChEBI" id="CHEBI:15378"/>
        <dbReference type="ChEBI" id="CHEBI:30616"/>
        <dbReference type="ChEBI" id="CHEBI:43474"/>
        <dbReference type="ChEBI" id="CHEBI:456216"/>
        <dbReference type="EC" id="5.6.2.3"/>
    </reaction>
</comment>
<evidence type="ECO:0000313" key="5">
    <source>
        <dbReference type="EMBL" id="KRH25944.1"/>
    </source>
</evidence>
<dbReference type="GO" id="GO:0000723">
    <property type="term" value="P:telomere maintenance"/>
    <property type="evidence" value="ECO:0007669"/>
    <property type="project" value="InterPro"/>
</dbReference>
<dbReference type="PANTHER" id="PTHR10492">
    <property type="match status" value="1"/>
</dbReference>
<evidence type="ECO:0000256" key="1">
    <source>
        <dbReference type="RuleBase" id="RU363044"/>
    </source>
</evidence>
<reference evidence="5" key="3">
    <citation type="submission" date="2018-07" db="EMBL/GenBank/DDBJ databases">
        <title>WGS assembly of Glycine max.</title>
        <authorList>
            <person name="Schmutz J."/>
            <person name="Cannon S."/>
            <person name="Schlueter J."/>
            <person name="Ma J."/>
            <person name="Mitros T."/>
            <person name="Nelson W."/>
            <person name="Hyten D."/>
            <person name="Song Q."/>
            <person name="Thelen J."/>
            <person name="Cheng J."/>
            <person name="Xu D."/>
            <person name="Hellsten U."/>
            <person name="May G."/>
            <person name="Yu Y."/>
            <person name="Sakurai T."/>
            <person name="Umezawa T."/>
            <person name="Bhattacharyya M."/>
            <person name="Sandhu D."/>
            <person name="Valliyodan B."/>
            <person name="Lindquist E."/>
            <person name="Peto M."/>
            <person name="Grant D."/>
            <person name="Shu S."/>
            <person name="Goodstein D."/>
            <person name="Barry K."/>
            <person name="Futrell-Griggs M."/>
            <person name="Abernathy B."/>
            <person name="Du J."/>
            <person name="Tian Z."/>
            <person name="Zhu L."/>
            <person name="Gill N."/>
            <person name="Joshi T."/>
            <person name="Libault M."/>
            <person name="Sethuraman A."/>
            <person name="Zhang X."/>
            <person name="Shinozaki K."/>
            <person name="Nguyen H."/>
            <person name="Wing R."/>
            <person name="Cregan P."/>
            <person name="Specht J."/>
            <person name="Grimwood J."/>
            <person name="Rokhsar D."/>
            <person name="Stacey G."/>
            <person name="Shoemaker R."/>
            <person name="Jackson S."/>
        </authorList>
    </citation>
    <scope>NUCLEOTIDE SEQUENCE</scope>
    <source>
        <tissue evidence="5">Callus</tissue>
    </source>
</reference>
<evidence type="ECO:0000313" key="7">
    <source>
        <dbReference type="Proteomes" id="UP000008827"/>
    </source>
</evidence>
<dbReference type="GO" id="GO:0006281">
    <property type="term" value="P:DNA repair"/>
    <property type="evidence" value="ECO:0007669"/>
    <property type="project" value="UniProtKB-KW"/>
</dbReference>
<gene>
    <name evidence="5" type="ORF">GLYMA_12G140900</name>
</gene>
<evidence type="ECO:0000259" key="4">
    <source>
        <dbReference type="Pfam" id="PF21530"/>
    </source>
</evidence>
<name>A0A0R0HEN5_SOYBN</name>
<dbReference type="SUPFAM" id="SSF52540">
    <property type="entry name" value="P-loop containing nucleoside triphosphate hydrolases"/>
    <property type="match status" value="1"/>
</dbReference>
<comment type="cofactor">
    <cofactor evidence="1">
        <name>Mg(2+)</name>
        <dbReference type="ChEBI" id="CHEBI:18420"/>
    </cofactor>
</comment>
<keyword evidence="1" id="KW-0067">ATP-binding</keyword>
<dbReference type="InterPro" id="IPR025476">
    <property type="entry name" value="Helitron_helicase-like"/>
</dbReference>
<dbReference type="AlphaFoldDB" id="A0A0R0HEN5"/>
<sequence length="747" mass="86535">MLQRRFRRRFCEDFPPFFIVLRSSIVRRSRLFRFFRSFPQINVGGDSAHFPFLEDAPVVTDSMEFGRDIVFKNIYGQLQRLHETHTSFILLQYPLLFPYIEDAFQEDIPISQLTNNMENCRRVCVTLRESIAFRIQDRSVEFNTILNARRLFQQFSIDCYSMVESQCLTWIRFNQKAIRFDVLNGLQEVVSRGEKNPSSIGKHVILPSSFTGGMRYMFQNCQDAMAICKKFGYQDLFIIKRGLLHAHILLLLDGDNQLHNASDIDKIISGELPNPDLYPKLSKAVATYMLHGPCGLANLKSLCMKDRKCSKYFPKKFENSTTIDDDGYPCYRRRDMGMSIQKNGVTLDNRNVVPYSPMLLMSKVDEIKRCYDCRYLSSCEAAWRIFAYDIHERWPAVQQLNFHLPNAQLIWQPRKKGYSIGRLSYIPAGVGELYYMRMVLMIQRGCVGYDCIKTVNGKVYGSYQDACYTLGLLMDDREYIDTIFLPLWLWWNWEDFPLEHISSLLIGINIVLNKYLMCCKCEENKHKLLAILNATINSSELWNHCKVLKLAQNMRLTTANTNHTTNEIKEFADWILQIGNGDMDSDDKGEDSPCHSDEDYEIQGDWFTPEFLNEIKCLGISNHKIKLKVGVLVMLLRNLDQTNGLCNGKRLQAKDLAQNVNTTTILTGKNSGDTIFIARMDMVPSDSGFPFKFQHRQVPICLCFAMTINKISRVKSKDDLKMLILDEEKKVCTSTKNIVYKEVFENL</sequence>
<comment type="similarity">
    <text evidence="1">Belongs to the helicase family.</text>
</comment>
<keyword evidence="1" id="KW-0233">DNA recombination</keyword>
<dbReference type="EC" id="5.6.2.3" evidence="1"/>
<dbReference type="InterPro" id="IPR010285">
    <property type="entry name" value="DNA_helicase_pif1-like_DEAD"/>
</dbReference>
<reference evidence="5 6" key="1">
    <citation type="journal article" date="2010" name="Nature">
        <title>Genome sequence of the palaeopolyploid soybean.</title>
        <authorList>
            <person name="Schmutz J."/>
            <person name="Cannon S.B."/>
            <person name="Schlueter J."/>
            <person name="Ma J."/>
            <person name="Mitros T."/>
            <person name="Nelson W."/>
            <person name="Hyten D.L."/>
            <person name="Song Q."/>
            <person name="Thelen J.J."/>
            <person name="Cheng J."/>
            <person name="Xu D."/>
            <person name="Hellsten U."/>
            <person name="May G.D."/>
            <person name="Yu Y."/>
            <person name="Sakurai T."/>
            <person name="Umezawa T."/>
            <person name="Bhattacharyya M.K."/>
            <person name="Sandhu D."/>
            <person name="Valliyodan B."/>
            <person name="Lindquist E."/>
            <person name="Peto M."/>
            <person name="Grant D."/>
            <person name="Shu S."/>
            <person name="Goodstein D."/>
            <person name="Barry K."/>
            <person name="Futrell-Griggs M."/>
            <person name="Abernathy B."/>
            <person name="Du J."/>
            <person name="Tian Z."/>
            <person name="Zhu L."/>
            <person name="Gill N."/>
            <person name="Joshi T."/>
            <person name="Libault M."/>
            <person name="Sethuraman A."/>
            <person name="Zhang X.-C."/>
            <person name="Shinozaki K."/>
            <person name="Nguyen H.T."/>
            <person name="Wing R.A."/>
            <person name="Cregan P."/>
            <person name="Specht J."/>
            <person name="Grimwood J."/>
            <person name="Rokhsar D."/>
            <person name="Stacey G."/>
            <person name="Shoemaker R.C."/>
            <person name="Jackson S.A."/>
        </authorList>
    </citation>
    <scope>NUCLEOTIDE SEQUENCE</scope>
    <source>
        <strain evidence="6">cv. Williams 82</strain>
        <tissue evidence="5">Callus</tissue>
    </source>
</reference>
<dbReference type="EMBL" id="CM000845">
    <property type="protein sequence ID" value="KRH25944.1"/>
    <property type="molecule type" value="Genomic_DNA"/>
</dbReference>
<proteinExistence type="inferred from homology"/>
<dbReference type="EnsemblPlants" id="KRH25944">
    <property type="protein sequence ID" value="KRH25944"/>
    <property type="gene ID" value="GLYMA_12G140900"/>
</dbReference>
<dbReference type="STRING" id="3847.A0A0R0HEN5"/>
<dbReference type="GO" id="GO:0005524">
    <property type="term" value="F:ATP binding"/>
    <property type="evidence" value="ECO:0007669"/>
    <property type="project" value="UniProtKB-KW"/>
</dbReference>
<protein>
    <recommendedName>
        <fullName evidence="1">ATP-dependent DNA helicase</fullName>
        <ecNumber evidence="1">5.6.2.3</ecNumber>
    </recommendedName>
</protein>
<keyword evidence="1" id="KW-0234">DNA repair</keyword>
<dbReference type="GO" id="GO:0016787">
    <property type="term" value="F:hydrolase activity"/>
    <property type="evidence" value="ECO:0007669"/>
    <property type="project" value="UniProtKB-KW"/>
</dbReference>
<dbReference type="GO" id="GO:0006310">
    <property type="term" value="P:DNA recombination"/>
    <property type="evidence" value="ECO:0007669"/>
    <property type="project" value="UniProtKB-KW"/>
</dbReference>